<evidence type="ECO:0000256" key="5">
    <source>
        <dbReference type="ARBA" id="ARBA00023136"/>
    </source>
</evidence>
<dbReference type="InterPro" id="IPR001173">
    <property type="entry name" value="Glyco_trans_2-like"/>
</dbReference>
<dbReference type="STRING" id="395965.Msil_3596"/>
<keyword evidence="8" id="KW-1185">Reference proteome</keyword>
<evidence type="ECO:0000259" key="6">
    <source>
        <dbReference type="Pfam" id="PF00535"/>
    </source>
</evidence>
<dbReference type="CAZy" id="GT2">
    <property type="family name" value="Glycosyltransferase Family 2"/>
</dbReference>
<feature type="domain" description="Glycosyltransferase 2-like" evidence="6">
    <location>
        <begin position="31"/>
        <end position="165"/>
    </location>
</feature>
<dbReference type="AlphaFoldDB" id="B8EIZ0"/>
<dbReference type="KEGG" id="msl:Msil_3596"/>
<evidence type="ECO:0000256" key="2">
    <source>
        <dbReference type="ARBA" id="ARBA00022475"/>
    </source>
</evidence>
<dbReference type="EMBL" id="CP001280">
    <property type="protein sequence ID" value="ACK52482.1"/>
    <property type="molecule type" value="Genomic_DNA"/>
</dbReference>
<gene>
    <name evidence="7" type="ordered locus">Msil_3596</name>
</gene>
<dbReference type="RefSeq" id="WP_012592550.1">
    <property type="nucleotide sequence ID" value="NC_011666.1"/>
</dbReference>
<evidence type="ECO:0000313" key="7">
    <source>
        <dbReference type="EMBL" id="ACK52482.1"/>
    </source>
</evidence>
<proteinExistence type="predicted"/>
<keyword evidence="5" id="KW-0472">Membrane</keyword>
<evidence type="ECO:0000256" key="1">
    <source>
        <dbReference type="ARBA" id="ARBA00004236"/>
    </source>
</evidence>
<organism evidence="7 8">
    <name type="scientific">Methylocella silvestris (strain DSM 15510 / CIP 108128 / LMG 27833 / NCIMB 13906 / BL2)</name>
    <dbReference type="NCBI Taxonomy" id="395965"/>
    <lineage>
        <taxon>Bacteria</taxon>
        <taxon>Pseudomonadati</taxon>
        <taxon>Pseudomonadota</taxon>
        <taxon>Alphaproteobacteria</taxon>
        <taxon>Hyphomicrobiales</taxon>
        <taxon>Beijerinckiaceae</taxon>
        <taxon>Methylocella</taxon>
    </lineage>
</organism>
<dbReference type="SUPFAM" id="SSF53448">
    <property type="entry name" value="Nucleotide-diphospho-sugar transferases"/>
    <property type="match status" value="1"/>
</dbReference>
<accession>B8EIZ0</accession>
<dbReference type="eggNOG" id="COG1215">
    <property type="taxonomic scope" value="Bacteria"/>
</dbReference>
<dbReference type="InterPro" id="IPR029044">
    <property type="entry name" value="Nucleotide-diphossugar_trans"/>
</dbReference>
<dbReference type="PANTHER" id="PTHR43646:SF2">
    <property type="entry name" value="GLYCOSYLTRANSFERASE 2-LIKE DOMAIN-CONTAINING PROTEIN"/>
    <property type="match status" value="1"/>
</dbReference>
<keyword evidence="4 7" id="KW-0808">Transferase</keyword>
<dbReference type="Proteomes" id="UP000002257">
    <property type="component" value="Chromosome"/>
</dbReference>
<name>B8EIZ0_METSB</name>
<evidence type="ECO:0000256" key="4">
    <source>
        <dbReference type="ARBA" id="ARBA00022679"/>
    </source>
</evidence>
<dbReference type="HOGENOM" id="CLU_025996_17_2_5"/>
<dbReference type="GO" id="GO:0016757">
    <property type="term" value="F:glycosyltransferase activity"/>
    <property type="evidence" value="ECO:0007669"/>
    <property type="project" value="UniProtKB-KW"/>
</dbReference>
<protein>
    <submittedName>
        <fullName evidence="7">Glycosyl transferase family 2</fullName>
    </submittedName>
</protein>
<dbReference type="CDD" id="cd00761">
    <property type="entry name" value="Glyco_tranf_GTA_type"/>
    <property type="match status" value="1"/>
</dbReference>
<comment type="subcellular location">
    <subcellularLocation>
        <location evidence="1">Cell membrane</location>
    </subcellularLocation>
</comment>
<dbReference type="Pfam" id="PF00535">
    <property type="entry name" value="Glycos_transf_2"/>
    <property type="match status" value="1"/>
</dbReference>
<keyword evidence="3" id="KW-0328">Glycosyltransferase</keyword>
<dbReference type="Gene3D" id="3.90.550.10">
    <property type="entry name" value="Spore Coat Polysaccharide Biosynthesis Protein SpsA, Chain A"/>
    <property type="match status" value="1"/>
</dbReference>
<keyword evidence="2" id="KW-1003">Cell membrane</keyword>
<reference evidence="7 8" key="1">
    <citation type="journal article" date="2010" name="J. Bacteriol.">
        <title>Complete genome sequence of the aerobic facultative methanotroph Methylocella silvestris BL2.</title>
        <authorList>
            <person name="Chen Y."/>
            <person name="Crombie A."/>
            <person name="Rahman M.T."/>
            <person name="Dedysh S.N."/>
            <person name="Liesack W."/>
            <person name="Stott M.B."/>
            <person name="Alam M."/>
            <person name="Theisen A.R."/>
            <person name="Murrell J.C."/>
            <person name="Dunfield P.F."/>
        </authorList>
    </citation>
    <scope>NUCLEOTIDE SEQUENCE [LARGE SCALE GENOMIC DNA]</scope>
    <source>
        <strain evidence="8">DSM 15510 / CIP 108128 / LMG 27833 / NCIMB 13906 / BL2</strain>
    </source>
</reference>
<sequence>MNAMVESPAELRWIERRYHASAQRTPPRIVVAIPARNEADRIGNCLRSLAEQRSTPDGPALDESFGVLLFVNGSSDETFEIAAALAPRLGFPIRIYDAVLSANVNHAGGARRIAMDLAAGWLEETEAGAAYLLTTDADSRPASDWIAENLRAFARGADAVAGRIELDAADEARLCDELRARGALEASYEDLLTEIFARLDPRPHDPWRRHAAEPGASFALSLSAYRSTGGLPAIPSGEDRALASLIETRELKLRHEPAVVVVTSGRLVGRANGGVADALCFRTAHPDAECDPYLEPVLRAIVRGFWRGRLRRLHAAGELTKNESWTQYLKIDAVAACGVARLTPFSRFWELAESLSPSLRRRSMRPHELPLQIMLARLALGVIRRLSVNALEGGPIDILSGAVADEAKQSLEPRQETQ</sequence>
<dbReference type="GO" id="GO:0005886">
    <property type="term" value="C:plasma membrane"/>
    <property type="evidence" value="ECO:0007669"/>
    <property type="project" value="UniProtKB-SubCell"/>
</dbReference>
<evidence type="ECO:0000313" key="8">
    <source>
        <dbReference type="Proteomes" id="UP000002257"/>
    </source>
</evidence>
<evidence type="ECO:0000256" key="3">
    <source>
        <dbReference type="ARBA" id="ARBA00022676"/>
    </source>
</evidence>
<dbReference type="OrthoDB" id="114108at2"/>
<dbReference type="PANTHER" id="PTHR43646">
    <property type="entry name" value="GLYCOSYLTRANSFERASE"/>
    <property type="match status" value="1"/>
</dbReference>